<dbReference type="EMBL" id="UXUI01015223">
    <property type="protein sequence ID" value="VDD97804.1"/>
    <property type="molecule type" value="Genomic_DNA"/>
</dbReference>
<gene>
    <name evidence="2" type="ORF">EVEC_LOCUS12555</name>
</gene>
<evidence type="ECO:0000313" key="2">
    <source>
        <dbReference type="EMBL" id="VDD97804.1"/>
    </source>
</evidence>
<proteinExistence type="predicted"/>
<name>A0A0N4VQV9_ENTVE</name>
<feature type="signal peptide" evidence="1">
    <location>
        <begin position="1"/>
        <end position="17"/>
    </location>
</feature>
<protein>
    <submittedName>
        <fullName evidence="4">Peptidase_S9_N domain-containing protein</fullName>
    </submittedName>
</protein>
<sequence length="188" mass="21352">MYTTSLLLLALIEAIVSELIPRELLFSSPRYSGVSLSPDGRLIGYLALDSNGVRNVFIKCVTCKYTDVVTFEREHIAAFYWTGVPSLIIYSKDTDGDENHRLYKLNITKANVLNKPYPISDRTDVKAVVIANNILNSKIIVGLNDEVPQYHNVYEFDLITNEMTMLMHNRRFPLTLILDNDPKIRLAA</sequence>
<feature type="chain" id="PRO_5043123167" evidence="1">
    <location>
        <begin position="18"/>
        <end position="188"/>
    </location>
</feature>
<dbReference type="AlphaFoldDB" id="A0A0N4VQV9"/>
<organism evidence="4">
    <name type="scientific">Enterobius vermicularis</name>
    <name type="common">Human pinworm</name>
    <dbReference type="NCBI Taxonomy" id="51028"/>
    <lineage>
        <taxon>Eukaryota</taxon>
        <taxon>Metazoa</taxon>
        <taxon>Ecdysozoa</taxon>
        <taxon>Nematoda</taxon>
        <taxon>Chromadorea</taxon>
        <taxon>Rhabditida</taxon>
        <taxon>Spirurina</taxon>
        <taxon>Oxyuridomorpha</taxon>
        <taxon>Oxyuroidea</taxon>
        <taxon>Oxyuridae</taxon>
        <taxon>Enterobius</taxon>
    </lineage>
</organism>
<dbReference type="OrthoDB" id="416344at2759"/>
<keyword evidence="3" id="KW-1185">Reference proteome</keyword>
<evidence type="ECO:0000313" key="4">
    <source>
        <dbReference type="WBParaSite" id="EVEC_0001341601-mRNA-1"/>
    </source>
</evidence>
<reference evidence="4" key="1">
    <citation type="submission" date="2017-02" db="UniProtKB">
        <authorList>
            <consortium name="WormBaseParasite"/>
        </authorList>
    </citation>
    <scope>IDENTIFICATION</scope>
</reference>
<evidence type="ECO:0000256" key="1">
    <source>
        <dbReference type="SAM" id="SignalP"/>
    </source>
</evidence>
<reference evidence="2 3" key="2">
    <citation type="submission" date="2018-10" db="EMBL/GenBank/DDBJ databases">
        <authorList>
            <consortium name="Pathogen Informatics"/>
        </authorList>
    </citation>
    <scope>NUCLEOTIDE SEQUENCE [LARGE SCALE GENOMIC DNA]</scope>
</reference>
<dbReference type="SUPFAM" id="SSF82171">
    <property type="entry name" value="DPP6 N-terminal domain-like"/>
    <property type="match status" value="1"/>
</dbReference>
<evidence type="ECO:0000313" key="3">
    <source>
        <dbReference type="Proteomes" id="UP000274131"/>
    </source>
</evidence>
<accession>A0A0N4VQV9</accession>
<dbReference type="STRING" id="51028.A0A0N4VQV9"/>
<keyword evidence="1" id="KW-0732">Signal</keyword>
<dbReference type="Proteomes" id="UP000274131">
    <property type="component" value="Unassembled WGS sequence"/>
</dbReference>
<dbReference type="WBParaSite" id="EVEC_0001341601-mRNA-1">
    <property type="protein sequence ID" value="EVEC_0001341601-mRNA-1"/>
    <property type="gene ID" value="EVEC_0001341601"/>
</dbReference>